<evidence type="ECO:0000256" key="1">
    <source>
        <dbReference type="ARBA" id="ARBA00023054"/>
    </source>
</evidence>
<organism evidence="5 6">
    <name type="scientific">Macrophomina phaseolina</name>
    <dbReference type="NCBI Taxonomy" id="35725"/>
    <lineage>
        <taxon>Eukaryota</taxon>
        <taxon>Fungi</taxon>
        <taxon>Dikarya</taxon>
        <taxon>Ascomycota</taxon>
        <taxon>Pezizomycotina</taxon>
        <taxon>Dothideomycetes</taxon>
        <taxon>Dothideomycetes incertae sedis</taxon>
        <taxon>Botryosphaeriales</taxon>
        <taxon>Botryosphaeriaceae</taxon>
        <taxon>Macrophomina</taxon>
    </lineage>
</organism>
<evidence type="ECO:0000313" key="6">
    <source>
        <dbReference type="Proteomes" id="UP000774617"/>
    </source>
</evidence>
<dbReference type="PANTHER" id="PTHR14430">
    <property type="entry name" value="RABIN3-RELATED"/>
    <property type="match status" value="1"/>
</dbReference>
<feature type="compositionally biased region" description="Low complexity" evidence="3">
    <location>
        <begin position="139"/>
        <end position="149"/>
    </location>
</feature>
<keyword evidence="1 2" id="KW-0175">Coiled coil</keyword>
<proteinExistence type="predicted"/>
<sequence length="252" mass="27277">MSTTTTLIATAAPGFIPPPQLPTTASSSCPACGTAVPHLSELTEDAAQQRIVELENQVRMLTEKASTAVDKLADYEDELRHLRALQAKAKVAAVNPSATLNNAAATPAGDDNRPRTANPAGSSNRTSRITSLLGRRKSSSSISASVPPSGAVPPLPGALPQEIELRSALEQERSLRQEAESKVTAMSSELEELTATLFSQANEMVAEERRARAKLEERVELLEKRDKDKRRRLERLENAVQRIERVRGLLAP</sequence>
<keyword evidence="6" id="KW-1185">Reference proteome</keyword>
<feature type="region of interest" description="Disordered" evidence="3">
    <location>
        <begin position="101"/>
        <end position="158"/>
    </location>
</feature>
<dbReference type="InterPro" id="IPR009449">
    <property type="entry name" value="Sec2_N"/>
</dbReference>
<gene>
    <name evidence="5" type="ORF">B0J12DRAFT_175935</name>
</gene>
<feature type="compositionally biased region" description="Polar residues" evidence="3">
    <location>
        <begin position="119"/>
        <end position="130"/>
    </location>
</feature>
<feature type="domain" description="GDP/GTP exchange factor Sec2 N-terminal" evidence="4">
    <location>
        <begin position="164"/>
        <end position="238"/>
    </location>
</feature>
<evidence type="ECO:0000259" key="4">
    <source>
        <dbReference type="Pfam" id="PF06428"/>
    </source>
</evidence>
<dbReference type="Pfam" id="PF06428">
    <property type="entry name" value="Sec2p"/>
    <property type="match status" value="1"/>
</dbReference>
<comment type="caution">
    <text evidence="5">The sequence shown here is derived from an EMBL/GenBank/DDBJ whole genome shotgun (WGS) entry which is preliminary data.</text>
</comment>
<evidence type="ECO:0000256" key="3">
    <source>
        <dbReference type="SAM" id="MobiDB-lite"/>
    </source>
</evidence>
<dbReference type="EMBL" id="JAGTJR010000002">
    <property type="protein sequence ID" value="KAH7063640.1"/>
    <property type="molecule type" value="Genomic_DNA"/>
</dbReference>
<evidence type="ECO:0000256" key="2">
    <source>
        <dbReference type="SAM" id="Coils"/>
    </source>
</evidence>
<dbReference type="InterPro" id="IPR040351">
    <property type="entry name" value="RAB3IL/RAB3IP/Sec2"/>
</dbReference>
<accession>A0ABQ8GT20</accession>
<dbReference type="SUPFAM" id="SSF144284">
    <property type="entry name" value="Sec2 N-terminal region"/>
    <property type="match status" value="1"/>
</dbReference>
<name>A0ABQ8GT20_9PEZI</name>
<feature type="coiled-coil region" evidence="2">
    <location>
        <begin position="44"/>
        <end position="92"/>
    </location>
</feature>
<dbReference type="PANTHER" id="PTHR14430:SF4">
    <property type="entry name" value="GDP_GTP EXCHANGE FACTOR SEC2 N-TERMINAL DOMAIN-CONTAINING PROTEIN"/>
    <property type="match status" value="1"/>
</dbReference>
<protein>
    <recommendedName>
        <fullName evidence="4">GDP/GTP exchange factor Sec2 N-terminal domain-containing protein</fullName>
    </recommendedName>
</protein>
<dbReference type="Gene3D" id="6.10.140.910">
    <property type="match status" value="1"/>
</dbReference>
<reference evidence="5 6" key="1">
    <citation type="journal article" date="2021" name="Nat. Commun.">
        <title>Genetic determinants of endophytism in the Arabidopsis root mycobiome.</title>
        <authorList>
            <person name="Mesny F."/>
            <person name="Miyauchi S."/>
            <person name="Thiergart T."/>
            <person name="Pickel B."/>
            <person name="Atanasova L."/>
            <person name="Karlsson M."/>
            <person name="Huettel B."/>
            <person name="Barry K.W."/>
            <person name="Haridas S."/>
            <person name="Chen C."/>
            <person name="Bauer D."/>
            <person name="Andreopoulos W."/>
            <person name="Pangilinan J."/>
            <person name="LaButti K."/>
            <person name="Riley R."/>
            <person name="Lipzen A."/>
            <person name="Clum A."/>
            <person name="Drula E."/>
            <person name="Henrissat B."/>
            <person name="Kohler A."/>
            <person name="Grigoriev I.V."/>
            <person name="Martin F.M."/>
            <person name="Hacquard S."/>
        </authorList>
    </citation>
    <scope>NUCLEOTIDE SEQUENCE [LARGE SCALE GENOMIC DNA]</scope>
    <source>
        <strain evidence="5 6">MPI-SDFR-AT-0080</strain>
    </source>
</reference>
<dbReference type="Proteomes" id="UP000774617">
    <property type="component" value="Unassembled WGS sequence"/>
</dbReference>
<feature type="coiled-coil region" evidence="2">
    <location>
        <begin position="169"/>
        <end position="246"/>
    </location>
</feature>
<evidence type="ECO:0000313" key="5">
    <source>
        <dbReference type="EMBL" id="KAH7063640.1"/>
    </source>
</evidence>